<evidence type="ECO:0000313" key="2">
    <source>
        <dbReference type="EMBL" id="MDO6457867.1"/>
    </source>
</evidence>
<evidence type="ECO:0000313" key="3">
    <source>
        <dbReference type="Proteomes" id="UP001169823"/>
    </source>
</evidence>
<dbReference type="AlphaFoldDB" id="A0AAW7XY63"/>
<feature type="signal peptide" evidence="1">
    <location>
        <begin position="1"/>
        <end position="25"/>
    </location>
</feature>
<accession>A0AAW7XY63</accession>
<comment type="caution">
    <text evidence="2">The sequence shown here is derived from an EMBL/GenBank/DDBJ whole genome shotgun (WGS) entry which is preliminary data.</text>
</comment>
<reference evidence="2" key="1">
    <citation type="submission" date="2023-07" db="EMBL/GenBank/DDBJ databases">
        <title>Genome content predicts the carbon catabolic preferences of heterotrophic bacteria.</title>
        <authorList>
            <person name="Gralka M."/>
        </authorList>
    </citation>
    <scope>NUCLEOTIDE SEQUENCE</scope>
    <source>
        <strain evidence="2">I2M02</strain>
    </source>
</reference>
<dbReference type="Proteomes" id="UP001169823">
    <property type="component" value="Unassembled WGS sequence"/>
</dbReference>
<name>A0AAW7XY63_9RHOB</name>
<organism evidence="2 3">
    <name type="scientific">Celeribacter halophilus</name>
    <dbReference type="NCBI Taxonomy" id="576117"/>
    <lineage>
        <taxon>Bacteria</taxon>
        <taxon>Pseudomonadati</taxon>
        <taxon>Pseudomonadota</taxon>
        <taxon>Alphaproteobacteria</taxon>
        <taxon>Rhodobacterales</taxon>
        <taxon>Roseobacteraceae</taxon>
        <taxon>Celeribacter</taxon>
    </lineage>
</organism>
<gene>
    <name evidence="2" type="ORF">Q4494_12305</name>
</gene>
<feature type="chain" id="PRO_5043476910" evidence="1">
    <location>
        <begin position="26"/>
        <end position="145"/>
    </location>
</feature>
<sequence length="145" mass="16105">MFKHITSIGLCTLFPLMLSGEAALAQSNNFRGIFVGDHVPGAEDCRITEASSQIFSRYGTGTDTNDTNLAGLYSDWINLLYEDVQTDGLKSDYDAYINLRIDVSQSSDFVTESGKSWTRQGQPFFAEGMFIAIAYFDRVKLSCPE</sequence>
<evidence type="ECO:0000256" key="1">
    <source>
        <dbReference type="SAM" id="SignalP"/>
    </source>
</evidence>
<proteinExistence type="predicted"/>
<keyword evidence="1" id="KW-0732">Signal</keyword>
<dbReference type="RefSeq" id="WP_303494766.1">
    <property type="nucleotide sequence ID" value="NZ_JAUOPJ010000010.1"/>
</dbReference>
<protein>
    <submittedName>
        <fullName evidence="2">Uncharacterized protein</fullName>
    </submittedName>
</protein>
<dbReference type="EMBL" id="JAUOPJ010000010">
    <property type="protein sequence ID" value="MDO6457867.1"/>
    <property type="molecule type" value="Genomic_DNA"/>
</dbReference>